<sequence>MSKPLLSKMCSLDRTEYIESLFQILVDVY</sequence>
<evidence type="ECO:0000313" key="2">
    <source>
        <dbReference type="Proteomes" id="UP000282386"/>
    </source>
</evidence>
<dbReference type="EMBL" id="LR134479">
    <property type="protein sequence ID" value="VEI22609.1"/>
    <property type="molecule type" value="Genomic_DNA"/>
</dbReference>
<accession>A0A7Z9D6F0</accession>
<proteinExistence type="predicted"/>
<reference evidence="1 2" key="1">
    <citation type="submission" date="2018-12" db="EMBL/GenBank/DDBJ databases">
        <authorList>
            <consortium name="Pathogen Informatics"/>
        </authorList>
    </citation>
    <scope>NUCLEOTIDE SEQUENCE [LARGE SCALE GENOMIC DNA]</scope>
    <source>
        <strain evidence="1 2">NCTC10207</strain>
    </source>
</reference>
<name>A0A7Z9D6F0_9MICC</name>
<evidence type="ECO:0000313" key="1">
    <source>
        <dbReference type="EMBL" id="VEI22609.1"/>
    </source>
</evidence>
<dbReference type="Proteomes" id="UP000282386">
    <property type="component" value="Chromosome"/>
</dbReference>
<dbReference type="AlphaFoldDB" id="A0A7Z9D6F0"/>
<organism evidence="1 2">
    <name type="scientific">Rothia aeria</name>
    <dbReference type="NCBI Taxonomy" id="172042"/>
    <lineage>
        <taxon>Bacteria</taxon>
        <taxon>Bacillati</taxon>
        <taxon>Actinomycetota</taxon>
        <taxon>Actinomycetes</taxon>
        <taxon>Micrococcales</taxon>
        <taxon>Micrococcaceae</taxon>
        <taxon>Rothia</taxon>
    </lineage>
</organism>
<gene>
    <name evidence="1" type="ORF">NCTC10207_00690</name>
</gene>
<protein>
    <submittedName>
        <fullName evidence="1">Uncharacterized protein</fullName>
    </submittedName>
</protein>